<dbReference type="PANTHER" id="PTHR43390">
    <property type="entry name" value="SIGNAL PEPTIDASE I"/>
    <property type="match status" value="1"/>
</dbReference>
<organism evidence="8 9">
    <name type="scientific">Deinobacterium chartae</name>
    <dbReference type="NCBI Taxonomy" id="521158"/>
    <lineage>
        <taxon>Bacteria</taxon>
        <taxon>Thermotogati</taxon>
        <taxon>Deinococcota</taxon>
        <taxon>Deinococci</taxon>
        <taxon>Deinococcales</taxon>
        <taxon>Deinococcaceae</taxon>
        <taxon>Deinobacterium</taxon>
    </lineage>
</organism>
<dbReference type="SUPFAM" id="SSF51306">
    <property type="entry name" value="LexA/Signal peptidase"/>
    <property type="match status" value="1"/>
</dbReference>
<keyword evidence="6" id="KW-1133">Transmembrane helix</keyword>
<dbReference type="PANTHER" id="PTHR43390:SF1">
    <property type="entry name" value="CHLOROPLAST PROCESSING PEPTIDASE"/>
    <property type="match status" value="1"/>
</dbReference>
<dbReference type="CDD" id="cd06530">
    <property type="entry name" value="S26_SPase_I"/>
    <property type="match status" value="1"/>
</dbReference>
<dbReference type="NCBIfam" id="TIGR02227">
    <property type="entry name" value="sigpep_I_bact"/>
    <property type="match status" value="1"/>
</dbReference>
<dbReference type="Gene3D" id="2.10.109.10">
    <property type="entry name" value="Umud Fragment, subunit A"/>
    <property type="match status" value="2"/>
</dbReference>
<dbReference type="GO" id="GO:0004252">
    <property type="term" value="F:serine-type endopeptidase activity"/>
    <property type="evidence" value="ECO:0007669"/>
    <property type="project" value="InterPro"/>
</dbReference>
<reference evidence="8 9" key="1">
    <citation type="submission" date="2020-08" db="EMBL/GenBank/DDBJ databases">
        <title>Genomic Encyclopedia of Type Strains, Phase IV (KMG-IV): sequencing the most valuable type-strain genomes for metagenomic binning, comparative biology and taxonomic classification.</title>
        <authorList>
            <person name="Goeker M."/>
        </authorList>
    </citation>
    <scope>NUCLEOTIDE SEQUENCE [LARGE SCALE GENOMIC DNA]</scope>
    <source>
        <strain evidence="8 9">DSM 21458</strain>
    </source>
</reference>
<dbReference type="EC" id="3.4.21.89" evidence="3 6"/>
<feature type="domain" description="Peptidase S26" evidence="7">
    <location>
        <begin position="21"/>
        <end position="216"/>
    </location>
</feature>
<accession>A0A841I2X7</accession>
<dbReference type="GO" id="GO:0006465">
    <property type="term" value="P:signal peptide processing"/>
    <property type="evidence" value="ECO:0007669"/>
    <property type="project" value="InterPro"/>
</dbReference>
<keyword evidence="6" id="KW-0812">Transmembrane</keyword>
<proteinExistence type="inferred from homology"/>
<comment type="subcellular location">
    <subcellularLocation>
        <location evidence="6">Membrane</location>
        <topology evidence="6">Single-pass type II membrane protein</topology>
    </subcellularLocation>
</comment>
<name>A0A841I2X7_9DEIO</name>
<keyword evidence="9" id="KW-1185">Reference proteome</keyword>
<feature type="active site" evidence="5">
    <location>
        <position position="51"/>
    </location>
</feature>
<comment type="catalytic activity">
    <reaction evidence="1 6">
        <text>Cleavage of hydrophobic, N-terminal signal or leader sequences from secreted and periplasmic proteins.</text>
        <dbReference type="EC" id="3.4.21.89"/>
    </reaction>
</comment>
<keyword evidence="6" id="KW-0472">Membrane</keyword>
<feature type="transmembrane region" description="Helical" evidence="6">
    <location>
        <begin position="30"/>
        <end position="47"/>
    </location>
</feature>
<comment type="caution">
    <text evidence="8">The sequence shown here is derived from an EMBL/GenBank/DDBJ whole genome shotgun (WGS) entry which is preliminary data.</text>
</comment>
<evidence type="ECO:0000313" key="9">
    <source>
        <dbReference type="Proteomes" id="UP000569951"/>
    </source>
</evidence>
<gene>
    <name evidence="8" type="ORF">HNR42_002143</name>
</gene>
<protein>
    <recommendedName>
        <fullName evidence="3 6">Signal peptidase I</fullName>
        <ecNumber evidence="3 6">3.4.21.89</ecNumber>
    </recommendedName>
</protein>
<sequence length="252" mass="28349">MTQDNASAARPPQSFLAKLWREIIRPYGEAILFAVLITTFLFTLTGVEGHSMTPSLRTGERMFIPKYETWLHRMGIGSFQRGDILVFKPPVEAGDRVSFFGLWDYNPTLVKRLIGLPGDRIRIEQGEVFVNGEKIDQSFTTDFWQKQGCWDTGSVLANYARSDLRSGQPLEQEYTVPQGHYFVMGDNRTASGSTDSRLLGAIPIQNVFGRATAIVWPVVRKVDETYDCASGQPQLSGDWALNLRVLHSPFAR</sequence>
<evidence type="ECO:0000256" key="1">
    <source>
        <dbReference type="ARBA" id="ARBA00000677"/>
    </source>
</evidence>
<dbReference type="AlphaFoldDB" id="A0A841I2X7"/>
<dbReference type="InterPro" id="IPR000223">
    <property type="entry name" value="Pept_S26A_signal_pept_1"/>
</dbReference>
<dbReference type="PROSITE" id="PS00760">
    <property type="entry name" value="SPASE_I_2"/>
    <property type="match status" value="1"/>
</dbReference>
<dbReference type="InterPro" id="IPR019533">
    <property type="entry name" value="Peptidase_S26"/>
</dbReference>
<evidence type="ECO:0000259" key="7">
    <source>
        <dbReference type="Pfam" id="PF10502"/>
    </source>
</evidence>
<dbReference type="Proteomes" id="UP000569951">
    <property type="component" value="Unassembled WGS sequence"/>
</dbReference>
<evidence type="ECO:0000256" key="5">
    <source>
        <dbReference type="PIRSR" id="PIRSR600223-1"/>
    </source>
</evidence>
<evidence type="ECO:0000256" key="4">
    <source>
        <dbReference type="ARBA" id="ARBA00022801"/>
    </source>
</evidence>
<dbReference type="GO" id="GO:0016020">
    <property type="term" value="C:membrane"/>
    <property type="evidence" value="ECO:0007669"/>
    <property type="project" value="UniProtKB-SubCell"/>
</dbReference>
<feature type="active site" evidence="5">
    <location>
        <position position="111"/>
    </location>
</feature>
<evidence type="ECO:0000256" key="6">
    <source>
        <dbReference type="RuleBase" id="RU362042"/>
    </source>
</evidence>
<dbReference type="GO" id="GO:0009003">
    <property type="term" value="F:signal peptidase activity"/>
    <property type="evidence" value="ECO:0007669"/>
    <property type="project" value="UniProtKB-EC"/>
</dbReference>
<dbReference type="RefSeq" id="WP_183987392.1">
    <property type="nucleotide sequence ID" value="NZ_JACHHG010000007.1"/>
</dbReference>
<evidence type="ECO:0000313" key="8">
    <source>
        <dbReference type="EMBL" id="MBB6098708.1"/>
    </source>
</evidence>
<dbReference type="Pfam" id="PF10502">
    <property type="entry name" value="Peptidase_S26"/>
    <property type="match status" value="1"/>
</dbReference>
<dbReference type="InterPro" id="IPR036286">
    <property type="entry name" value="LexA/Signal_pep-like_sf"/>
</dbReference>
<comment type="similarity">
    <text evidence="2 6">Belongs to the peptidase S26 family.</text>
</comment>
<dbReference type="InterPro" id="IPR019757">
    <property type="entry name" value="Pept_S26A_signal_pept_1_Lys-AS"/>
</dbReference>
<dbReference type="EMBL" id="JACHHG010000007">
    <property type="protein sequence ID" value="MBB6098708.1"/>
    <property type="molecule type" value="Genomic_DNA"/>
</dbReference>
<evidence type="ECO:0000256" key="3">
    <source>
        <dbReference type="ARBA" id="ARBA00013208"/>
    </source>
</evidence>
<keyword evidence="6" id="KW-0645">Protease</keyword>
<dbReference type="PRINTS" id="PR00727">
    <property type="entry name" value="LEADERPTASE"/>
</dbReference>
<keyword evidence="4 6" id="KW-0378">Hydrolase</keyword>
<evidence type="ECO:0000256" key="2">
    <source>
        <dbReference type="ARBA" id="ARBA00009370"/>
    </source>
</evidence>